<feature type="transmembrane region" description="Helical" evidence="6">
    <location>
        <begin position="408"/>
        <end position="425"/>
    </location>
</feature>
<dbReference type="EMBL" id="LJTC01000001">
    <property type="protein sequence ID" value="KPM85565.1"/>
    <property type="molecule type" value="Genomic_DNA"/>
</dbReference>
<evidence type="ECO:0000313" key="8">
    <source>
        <dbReference type="EMBL" id="KPM85565.1"/>
    </source>
</evidence>
<keyword evidence="5 6" id="KW-0472">Membrane</keyword>
<dbReference type="Proteomes" id="UP000050378">
    <property type="component" value="Unassembled WGS sequence"/>
</dbReference>
<feature type="transmembrane region" description="Helical" evidence="6">
    <location>
        <begin position="55"/>
        <end position="76"/>
    </location>
</feature>
<evidence type="ECO:0000256" key="2">
    <source>
        <dbReference type="ARBA" id="ARBA00022475"/>
    </source>
</evidence>
<dbReference type="Gene3D" id="1.20.1250.20">
    <property type="entry name" value="MFS general substrate transporter like domains"/>
    <property type="match status" value="2"/>
</dbReference>
<feature type="transmembrane region" description="Helical" evidence="6">
    <location>
        <begin position="15"/>
        <end position="35"/>
    </location>
</feature>
<evidence type="ECO:0000313" key="9">
    <source>
        <dbReference type="Proteomes" id="UP000050378"/>
    </source>
</evidence>
<evidence type="ECO:0000256" key="1">
    <source>
        <dbReference type="ARBA" id="ARBA00004429"/>
    </source>
</evidence>
<dbReference type="NCBIfam" id="NF046060">
    <property type="entry name" value="NagP_SO3503"/>
    <property type="match status" value="1"/>
</dbReference>
<keyword evidence="4 6" id="KW-1133">Transmembrane helix</keyword>
<reference evidence="8 9" key="1">
    <citation type="submission" date="2015-09" db="EMBL/GenBank/DDBJ databases">
        <title>Draft Genome Sequence of Pseudoalteromonas lipolytica UCD-48B.</title>
        <authorList>
            <person name="Krusor M."/>
            <person name="Coil D.A."/>
            <person name="Lang J.M."/>
            <person name="Eisen J.A."/>
            <person name="Alexiev A."/>
        </authorList>
    </citation>
    <scope>NUCLEOTIDE SEQUENCE [LARGE SCALE GENOMIC DNA]</scope>
    <source>
        <strain evidence="8 9">UCD-48B</strain>
    </source>
</reference>
<dbReference type="PANTHER" id="PTHR43702:SF12">
    <property type="entry name" value="N-ACETYL GLUCOSAMINE TRANSPORTER NAGP"/>
    <property type="match status" value="1"/>
</dbReference>
<proteinExistence type="predicted"/>
<dbReference type="Pfam" id="PF07690">
    <property type="entry name" value="MFS_1"/>
    <property type="match status" value="1"/>
</dbReference>
<accession>A0A0P7E7C3</accession>
<dbReference type="PANTHER" id="PTHR43702">
    <property type="entry name" value="L-FUCOSE-PROTON SYMPORTER"/>
    <property type="match status" value="1"/>
</dbReference>
<name>A0A0P7E7C3_9GAMM</name>
<dbReference type="SUPFAM" id="SSF103473">
    <property type="entry name" value="MFS general substrate transporter"/>
    <property type="match status" value="1"/>
</dbReference>
<feature type="domain" description="Major facilitator superfamily (MFS) profile" evidence="7">
    <location>
        <begin position="18"/>
        <end position="431"/>
    </location>
</feature>
<evidence type="ECO:0000256" key="3">
    <source>
        <dbReference type="ARBA" id="ARBA00022692"/>
    </source>
</evidence>
<dbReference type="AlphaFoldDB" id="A0A0P7E7C3"/>
<dbReference type="RefSeq" id="WP_054551319.1">
    <property type="nucleotide sequence ID" value="NZ_LJTC01000001.1"/>
</dbReference>
<keyword evidence="2" id="KW-1003">Cell membrane</keyword>
<sequence length="434" mass="45809">MEATVECDNNTKQSIWLPMILAGSMFFILGCITWLNGAITPFLQQMLELSPLQASFIISSFYIAVTVAGIPSAMLIKRVGYKNGMAIGCAIMALSALMYIPAAKLQMIEIFLFAQLMIGVGQTVLQTAVNPYVVKMGSEKSAAVRVCIMGLLNKFAGVIVPVIFAAVVVSGVVDGAGKLSQEQKDIMANSLIMPYVLIAALIMLFAAFAKFAPLPDLVFDEDETSNGKGEIKETLAHPHLVLGVVGIALYVAVEVIAADTIGSYALQIGVADYSVMTSYTMACMLIGYAIGILTIPRFMSQQTALLMSGIAGIITVLLVVLGSNDSFIISNLLLVPFGGPQLPDPLLCIALLGFANAMVWPAIWPLALAGLGRLTGTASGLLIMGIAGGALGPLLIGLGNVAGLGAQGAYIVMIPSYVFILFYALKGHKMRSWK</sequence>
<feature type="transmembrane region" description="Helical" evidence="6">
    <location>
        <begin position="273"/>
        <end position="293"/>
    </location>
</feature>
<feature type="transmembrane region" description="Helical" evidence="6">
    <location>
        <begin position="112"/>
        <end position="134"/>
    </location>
</feature>
<evidence type="ECO:0000256" key="4">
    <source>
        <dbReference type="ARBA" id="ARBA00022989"/>
    </source>
</evidence>
<evidence type="ECO:0000256" key="6">
    <source>
        <dbReference type="SAM" id="Phobius"/>
    </source>
</evidence>
<keyword evidence="3 6" id="KW-0812">Transmembrane</keyword>
<feature type="transmembrane region" description="Helical" evidence="6">
    <location>
        <begin position="349"/>
        <end position="369"/>
    </location>
</feature>
<dbReference type="PATRIC" id="fig|570156.3.peg.381"/>
<dbReference type="InterPro" id="IPR036259">
    <property type="entry name" value="MFS_trans_sf"/>
</dbReference>
<evidence type="ECO:0000259" key="7">
    <source>
        <dbReference type="PROSITE" id="PS50850"/>
    </source>
</evidence>
<dbReference type="InterPro" id="IPR050375">
    <property type="entry name" value="MFS_TsgA-like"/>
</dbReference>
<comment type="caution">
    <text evidence="8">The sequence shown here is derived from an EMBL/GenBank/DDBJ whole genome shotgun (WGS) entry which is preliminary data.</text>
</comment>
<comment type="subcellular location">
    <subcellularLocation>
        <location evidence="1">Cell inner membrane</location>
        <topology evidence="1">Multi-pass membrane protein</topology>
    </subcellularLocation>
</comment>
<feature type="transmembrane region" description="Helical" evidence="6">
    <location>
        <begin position="305"/>
        <end position="329"/>
    </location>
</feature>
<gene>
    <name evidence="8" type="ORF">AOG27_01945</name>
</gene>
<feature type="transmembrane region" description="Helical" evidence="6">
    <location>
        <begin position="381"/>
        <end position="402"/>
    </location>
</feature>
<dbReference type="STRING" id="570156.AOG27_01945"/>
<feature type="transmembrane region" description="Helical" evidence="6">
    <location>
        <begin position="146"/>
        <end position="172"/>
    </location>
</feature>
<organism evidence="8 9">
    <name type="scientific">Pseudoalteromonas lipolytica</name>
    <dbReference type="NCBI Taxonomy" id="570156"/>
    <lineage>
        <taxon>Bacteria</taxon>
        <taxon>Pseudomonadati</taxon>
        <taxon>Pseudomonadota</taxon>
        <taxon>Gammaproteobacteria</taxon>
        <taxon>Alteromonadales</taxon>
        <taxon>Pseudoalteromonadaceae</taxon>
        <taxon>Pseudoalteromonas</taxon>
    </lineage>
</organism>
<protein>
    <submittedName>
        <fullName evidence="8">MFS transporter</fullName>
    </submittedName>
</protein>
<evidence type="ECO:0000256" key="5">
    <source>
        <dbReference type="ARBA" id="ARBA00023136"/>
    </source>
</evidence>
<dbReference type="OrthoDB" id="9795150at2"/>
<dbReference type="GO" id="GO:0022857">
    <property type="term" value="F:transmembrane transporter activity"/>
    <property type="evidence" value="ECO:0007669"/>
    <property type="project" value="InterPro"/>
</dbReference>
<dbReference type="PROSITE" id="PS50850">
    <property type="entry name" value="MFS"/>
    <property type="match status" value="1"/>
</dbReference>
<dbReference type="GO" id="GO:0005886">
    <property type="term" value="C:plasma membrane"/>
    <property type="evidence" value="ECO:0007669"/>
    <property type="project" value="UniProtKB-SubCell"/>
</dbReference>
<dbReference type="InterPro" id="IPR020846">
    <property type="entry name" value="MFS_dom"/>
</dbReference>
<dbReference type="InterPro" id="IPR011701">
    <property type="entry name" value="MFS"/>
</dbReference>
<feature type="transmembrane region" description="Helical" evidence="6">
    <location>
        <begin position="235"/>
        <end position="253"/>
    </location>
</feature>
<feature type="transmembrane region" description="Helical" evidence="6">
    <location>
        <begin position="192"/>
        <end position="214"/>
    </location>
</feature>
<feature type="transmembrane region" description="Helical" evidence="6">
    <location>
        <begin position="83"/>
        <end position="100"/>
    </location>
</feature>